<feature type="region of interest" description="Disordered" evidence="1">
    <location>
        <begin position="155"/>
        <end position="188"/>
    </location>
</feature>
<keyword evidence="3" id="KW-1185">Reference proteome</keyword>
<dbReference type="AlphaFoldDB" id="A0A3S1BUT7"/>
<name>A0A3S1BUT7_ELYCH</name>
<feature type="region of interest" description="Disordered" evidence="1">
    <location>
        <begin position="53"/>
        <end position="77"/>
    </location>
</feature>
<dbReference type="Proteomes" id="UP000271974">
    <property type="component" value="Unassembled WGS sequence"/>
</dbReference>
<protein>
    <submittedName>
        <fullName evidence="2">Uncharacterized protein</fullName>
    </submittedName>
</protein>
<comment type="caution">
    <text evidence="2">The sequence shown here is derived from an EMBL/GenBank/DDBJ whole genome shotgun (WGS) entry which is preliminary data.</text>
</comment>
<evidence type="ECO:0000256" key="1">
    <source>
        <dbReference type="SAM" id="MobiDB-lite"/>
    </source>
</evidence>
<feature type="region of interest" description="Disordered" evidence="1">
    <location>
        <begin position="1004"/>
        <end position="1024"/>
    </location>
</feature>
<feature type="compositionally biased region" description="Polar residues" evidence="1">
    <location>
        <begin position="1184"/>
        <end position="1206"/>
    </location>
</feature>
<sequence length="1206" mass="130661">MDVCRCCKSAHKNLSFSNLDLSGDGDDEYLLSDAIIEELGETSLSWFEDLSESSVSGNSSSQKGENVSLSESERNWSPCPRGGLAAIRIKGNMASETTQLCPFKITSELSKNNRSSSCGELCTSTADLSWTSAMATPLDAAGSFSDLSRSALSPGGSQASFHSLEKTETSSPLTPVSSEKKQQSSRPKVLNRMLFSPGQRTWSNDSLSKIGEWSLIGNVTGEHEETICSESDTVAGNSLDMISACNETLRDEQETLTVHNSSAVLSCDTSIKWENAMSPCPRLESEAHLETITTVHDCVDCKDANVGAESEFSDSFTAEEMAMVEDDCLKQTESNVSPTDSLLKKDSVLPLTTKVSPAVKAGSEKDKNTFIYSSKHHVESVLSLIFSQSKDSPSHPEGIDGKHPDLNHNEKSKNELELCKAEEDINISVGPSNCNGEHKEVSSPTQERCIDSHLMFGNESAKVNNRSTPQSILKHMQTPRSSIKKRVRFSICSRSSSLSQLAQGKTTATDPILAKDCASEGVGAVISTDVAFVFPNKTGPQCSENVVTSNSDVSEQLHRPAQEALPPHHSPSQCVLVSSQIEDISTLYSQNDNCESFPEIVDEQLSQNCENNNENDLDLHCGTEHFKDTTPMKNEDFQNNCSTNGFVFDDLSPSLSPSFPSQILSMSEGLEEHKKADIEGNLGIDKVLTNGSNTDRSKISKTILESLSDSVTESIDNLKGCDEMSKSIEIHSKVKSKVVVDENYDVQKSFTNTCMLEDEDDDIMCAAALSAESHSELTHPIPEPLTTPATNQILELDGHQVSSDISKGKQTSASTLTATASLSADKSVIPDHPYLVHITESSTSNPVCNTIDAKPVISLPCLIGSRNSPISSNAMTVISVALPSQEEKVKDLNTVTPFSTPKRSKFVYPAPVQKQSAAKNGRDNNLSTISTKVKQQTFNAKALSSTETSSPDYGKHAELNVNLSKLGSNPGKLESGECDVSNAANITRNKILVATDFLMKKATQTTDTSRSNHSNKLPLCPRVSDGHKDEVKELRLNKGSKSRQSFLGFAKFSDIFEDSEGPLALESMDDAADLGENRESIIDEKSTSIEFQGQKASSVEKTECEDNQGNHESNVVCFVDSFIDTGIKDRSENKGKHLEGTTKGPAGCGADEVLIELEEDFTSQMWTATEFSQMELDSGDNENTEQTVKPTMIGSSLGSLSNKKDE</sequence>
<organism evidence="2 3">
    <name type="scientific">Elysia chlorotica</name>
    <name type="common">Eastern emerald elysia</name>
    <name type="synonym">Sea slug</name>
    <dbReference type="NCBI Taxonomy" id="188477"/>
    <lineage>
        <taxon>Eukaryota</taxon>
        <taxon>Metazoa</taxon>
        <taxon>Spiralia</taxon>
        <taxon>Lophotrochozoa</taxon>
        <taxon>Mollusca</taxon>
        <taxon>Gastropoda</taxon>
        <taxon>Heterobranchia</taxon>
        <taxon>Euthyneura</taxon>
        <taxon>Panpulmonata</taxon>
        <taxon>Sacoglossa</taxon>
        <taxon>Placobranchoidea</taxon>
        <taxon>Plakobranchidae</taxon>
        <taxon>Elysia</taxon>
    </lineage>
</organism>
<dbReference type="EMBL" id="RQTK01000060">
    <property type="protein sequence ID" value="RUS89295.1"/>
    <property type="molecule type" value="Genomic_DNA"/>
</dbReference>
<feature type="region of interest" description="Disordered" evidence="1">
    <location>
        <begin position="388"/>
        <end position="409"/>
    </location>
</feature>
<feature type="compositionally biased region" description="Basic and acidic residues" evidence="1">
    <location>
        <begin position="392"/>
        <end position="409"/>
    </location>
</feature>
<proteinExistence type="predicted"/>
<gene>
    <name evidence="2" type="ORF">EGW08_002969</name>
</gene>
<dbReference type="OrthoDB" id="10690387at2759"/>
<accession>A0A3S1BUT7</accession>
<evidence type="ECO:0000313" key="2">
    <source>
        <dbReference type="EMBL" id="RUS89295.1"/>
    </source>
</evidence>
<feature type="compositionally biased region" description="Polar residues" evidence="1">
    <location>
        <begin position="1004"/>
        <end position="1015"/>
    </location>
</feature>
<feature type="region of interest" description="Disordered" evidence="1">
    <location>
        <begin position="1174"/>
        <end position="1206"/>
    </location>
</feature>
<reference evidence="2 3" key="1">
    <citation type="submission" date="2019-01" db="EMBL/GenBank/DDBJ databases">
        <title>A draft genome assembly of the solar-powered sea slug Elysia chlorotica.</title>
        <authorList>
            <person name="Cai H."/>
            <person name="Li Q."/>
            <person name="Fang X."/>
            <person name="Li J."/>
            <person name="Curtis N.E."/>
            <person name="Altenburger A."/>
            <person name="Shibata T."/>
            <person name="Feng M."/>
            <person name="Maeda T."/>
            <person name="Schwartz J.A."/>
            <person name="Shigenobu S."/>
            <person name="Lundholm N."/>
            <person name="Nishiyama T."/>
            <person name="Yang H."/>
            <person name="Hasebe M."/>
            <person name="Li S."/>
            <person name="Pierce S.K."/>
            <person name="Wang J."/>
        </authorList>
    </citation>
    <scope>NUCLEOTIDE SEQUENCE [LARGE SCALE GENOMIC DNA]</scope>
    <source>
        <strain evidence="2">EC2010</strain>
        <tissue evidence="2">Whole organism of an adult</tissue>
    </source>
</reference>
<feature type="non-terminal residue" evidence="2">
    <location>
        <position position="1206"/>
    </location>
</feature>
<evidence type="ECO:0000313" key="3">
    <source>
        <dbReference type="Proteomes" id="UP000271974"/>
    </source>
</evidence>